<reference evidence="2 3" key="1">
    <citation type="journal article" date="2018" name="PLoS Genet.">
        <title>Population sequencing reveals clonal diversity and ancestral inbreeding in the grapevine cultivar Chardonnay.</title>
        <authorList>
            <person name="Roach M.J."/>
            <person name="Johnson D.L."/>
            <person name="Bohlmann J."/>
            <person name="van Vuuren H.J."/>
            <person name="Jones S.J."/>
            <person name="Pretorius I.S."/>
            <person name="Schmidt S.A."/>
            <person name="Borneman A.R."/>
        </authorList>
    </citation>
    <scope>NUCLEOTIDE SEQUENCE [LARGE SCALE GENOMIC DNA]</scope>
    <source>
        <strain evidence="3">cv. Chardonnay</strain>
        <tissue evidence="2">Leaf</tissue>
    </source>
</reference>
<sequence>MVTDMKDWVVDSRATRHIYGNKSGFTSYINVKKGEEQVSMGNSRSTPMIGKWKILLTVTSGKVLAFSNVLHVLDIH</sequence>
<dbReference type="PANTHER" id="PTHR47592:SF27">
    <property type="entry name" value="OS08G0421700 PROTEIN"/>
    <property type="match status" value="1"/>
</dbReference>
<protein>
    <recommendedName>
        <fullName evidence="1">Retrovirus-related Pol polyprotein from transposon TNT 1-94-like beta-barrel domain-containing protein</fullName>
    </recommendedName>
</protein>
<dbReference type="Pfam" id="PF22936">
    <property type="entry name" value="Pol_BBD"/>
    <property type="match status" value="1"/>
</dbReference>
<evidence type="ECO:0000259" key="1">
    <source>
        <dbReference type="Pfam" id="PF22936"/>
    </source>
</evidence>
<accession>A0A438DCI5</accession>
<dbReference type="Proteomes" id="UP000288805">
    <property type="component" value="Unassembled WGS sequence"/>
</dbReference>
<comment type="caution">
    <text evidence="2">The sequence shown here is derived from an EMBL/GenBank/DDBJ whole genome shotgun (WGS) entry which is preliminary data.</text>
</comment>
<name>A0A438DCI5_VITVI</name>
<dbReference type="AlphaFoldDB" id="A0A438DCI5"/>
<feature type="domain" description="Retrovirus-related Pol polyprotein from transposon TNT 1-94-like beta-barrel" evidence="1">
    <location>
        <begin position="8"/>
        <end position="75"/>
    </location>
</feature>
<dbReference type="InterPro" id="IPR054722">
    <property type="entry name" value="PolX-like_BBD"/>
</dbReference>
<dbReference type="EMBL" id="QGNW01001688">
    <property type="protein sequence ID" value="RVW33174.1"/>
    <property type="molecule type" value="Genomic_DNA"/>
</dbReference>
<organism evidence="2 3">
    <name type="scientific">Vitis vinifera</name>
    <name type="common">Grape</name>
    <dbReference type="NCBI Taxonomy" id="29760"/>
    <lineage>
        <taxon>Eukaryota</taxon>
        <taxon>Viridiplantae</taxon>
        <taxon>Streptophyta</taxon>
        <taxon>Embryophyta</taxon>
        <taxon>Tracheophyta</taxon>
        <taxon>Spermatophyta</taxon>
        <taxon>Magnoliopsida</taxon>
        <taxon>eudicotyledons</taxon>
        <taxon>Gunneridae</taxon>
        <taxon>Pentapetalae</taxon>
        <taxon>rosids</taxon>
        <taxon>Vitales</taxon>
        <taxon>Vitaceae</taxon>
        <taxon>Viteae</taxon>
        <taxon>Vitis</taxon>
    </lineage>
</organism>
<dbReference type="PANTHER" id="PTHR47592">
    <property type="entry name" value="PBF68 PROTEIN"/>
    <property type="match status" value="1"/>
</dbReference>
<evidence type="ECO:0000313" key="2">
    <source>
        <dbReference type="EMBL" id="RVW33174.1"/>
    </source>
</evidence>
<evidence type="ECO:0000313" key="3">
    <source>
        <dbReference type="Proteomes" id="UP000288805"/>
    </source>
</evidence>
<gene>
    <name evidence="2" type="ORF">CK203_081156</name>
</gene>
<proteinExistence type="predicted"/>